<evidence type="ECO:0000313" key="3">
    <source>
        <dbReference type="Proteomes" id="UP000094412"/>
    </source>
</evidence>
<dbReference type="EMBL" id="MDEO01000027">
    <property type="protein sequence ID" value="OCX22196.1"/>
    <property type="molecule type" value="Genomic_DNA"/>
</dbReference>
<dbReference type="AlphaFoldDB" id="A0A1C2E5L8"/>
<feature type="compositionally biased region" description="Basic and acidic residues" evidence="1">
    <location>
        <begin position="26"/>
        <end position="38"/>
    </location>
</feature>
<gene>
    <name evidence="2" type="ORF">QV13_06475</name>
</gene>
<name>A0A1C2E5L8_9HYPH</name>
<feature type="region of interest" description="Disordered" evidence="1">
    <location>
        <begin position="1"/>
        <end position="66"/>
    </location>
</feature>
<protein>
    <submittedName>
        <fullName evidence="2">Uncharacterized protein</fullName>
    </submittedName>
</protein>
<keyword evidence="3" id="KW-1185">Reference proteome</keyword>
<evidence type="ECO:0000313" key="2">
    <source>
        <dbReference type="EMBL" id="OCX22196.1"/>
    </source>
</evidence>
<dbReference type="Proteomes" id="UP000094412">
    <property type="component" value="Unassembled WGS sequence"/>
</dbReference>
<accession>A0A1C2E5L8</accession>
<reference evidence="2 3" key="1">
    <citation type="submission" date="2016-08" db="EMBL/GenBank/DDBJ databases">
        <title>Whole genome sequence of Mesorhizobium sp. strain UASWS1009 isolated from industrial sewage.</title>
        <authorList>
            <person name="Crovadore J."/>
            <person name="Calmin G."/>
            <person name="Chablais R."/>
            <person name="Cochard B."/>
            <person name="Lefort F."/>
        </authorList>
    </citation>
    <scope>NUCLEOTIDE SEQUENCE [LARGE SCALE GENOMIC DNA]</scope>
    <source>
        <strain evidence="2 3">UASWS1009</strain>
    </source>
</reference>
<dbReference type="OrthoDB" id="8101208at2"/>
<evidence type="ECO:0000256" key="1">
    <source>
        <dbReference type="SAM" id="MobiDB-lite"/>
    </source>
</evidence>
<dbReference type="RefSeq" id="WP_024926920.1">
    <property type="nucleotide sequence ID" value="NZ_MDEO01000027.1"/>
</dbReference>
<organism evidence="2 3">
    <name type="scientific">Mesorhizobium hungaricum</name>
    <dbReference type="NCBI Taxonomy" id="1566387"/>
    <lineage>
        <taxon>Bacteria</taxon>
        <taxon>Pseudomonadati</taxon>
        <taxon>Pseudomonadota</taxon>
        <taxon>Alphaproteobacteria</taxon>
        <taxon>Hyphomicrobiales</taxon>
        <taxon>Phyllobacteriaceae</taxon>
        <taxon>Mesorhizobium</taxon>
    </lineage>
</organism>
<comment type="caution">
    <text evidence="2">The sequence shown here is derived from an EMBL/GenBank/DDBJ whole genome shotgun (WGS) entry which is preliminary data.</text>
</comment>
<proteinExistence type="predicted"/>
<feature type="compositionally biased region" description="Basic residues" evidence="1">
    <location>
        <begin position="12"/>
        <end position="25"/>
    </location>
</feature>
<sequence>MADPSKSATSGKPKKTAAVRSFEKRRRSEPNREEKLEEGLEDTFPASDPISVISTSISGAPRRKKT</sequence>
<dbReference type="STRING" id="1566387.QV13_06475"/>
<feature type="compositionally biased region" description="Polar residues" evidence="1">
    <location>
        <begin position="1"/>
        <end position="10"/>
    </location>
</feature>